<dbReference type="GeneID" id="117565081"/>
<protein>
    <submittedName>
        <fullName evidence="3">Uncharacterized protein LOC117565081 isoform X1</fullName>
    </submittedName>
</protein>
<organism evidence="2 3">
    <name type="scientific">Drosophila albomicans</name>
    <name type="common">Fruit fly</name>
    <dbReference type="NCBI Taxonomy" id="7291"/>
    <lineage>
        <taxon>Eukaryota</taxon>
        <taxon>Metazoa</taxon>
        <taxon>Ecdysozoa</taxon>
        <taxon>Arthropoda</taxon>
        <taxon>Hexapoda</taxon>
        <taxon>Insecta</taxon>
        <taxon>Pterygota</taxon>
        <taxon>Neoptera</taxon>
        <taxon>Endopterygota</taxon>
        <taxon>Diptera</taxon>
        <taxon>Brachycera</taxon>
        <taxon>Muscomorpha</taxon>
        <taxon>Ephydroidea</taxon>
        <taxon>Drosophilidae</taxon>
        <taxon>Drosophila</taxon>
    </lineage>
</organism>
<proteinExistence type="predicted"/>
<dbReference type="AlphaFoldDB" id="A0A9C6WCY8"/>
<dbReference type="Proteomes" id="UP000515160">
    <property type="component" value="Chromosome 2L"/>
</dbReference>
<evidence type="ECO:0000313" key="3">
    <source>
        <dbReference type="RefSeq" id="XP_051858403.1"/>
    </source>
</evidence>
<feature type="compositionally biased region" description="Low complexity" evidence="1">
    <location>
        <begin position="94"/>
        <end position="103"/>
    </location>
</feature>
<dbReference type="OrthoDB" id="10515815at2759"/>
<feature type="region of interest" description="Disordered" evidence="1">
    <location>
        <begin position="68"/>
        <end position="124"/>
    </location>
</feature>
<feature type="compositionally biased region" description="Acidic residues" evidence="1">
    <location>
        <begin position="324"/>
        <end position="336"/>
    </location>
</feature>
<feature type="region of interest" description="Disordered" evidence="1">
    <location>
        <begin position="306"/>
        <end position="345"/>
    </location>
</feature>
<feature type="compositionally biased region" description="Polar residues" evidence="1">
    <location>
        <begin position="1"/>
        <end position="35"/>
    </location>
</feature>
<name>A0A9C6WCY8_DROAB</name>
<evidence type="ECO:0000256" key="1">
    <source>
        <dbReference type="SAM" id="MobiDB-lite"/>
    </source>
</evidence>
<keyword evidence="2" id="KW-1185">Reference proteome</keyword>
<gene>
    <name evidence="3" type="primary">LOC117565081</name>
</gene>
<dbReference type="RefSeq" id="XP_051858403.1">
    <property type="nucleotide sequence ID" value="XM_052002443.1"/>
</dbReference>
<evidence type="ECO:0000313" key="2">
    <source>
        <dbReference type="Proteomes" id="UP000515160"/>
    </source>
</evidence>
<sequence length="345" mass="37289">MENNNANLNPDNSTTENQSSPVGQTDETAETSLTLRRSPRVKRPRIPCDCCTTGMHVRTFTNIMGRRPLHTPRATAAQRSVKRKRVSQINPTPLAEAGALAEAVESPSTQTPRDRNNVGVPKRLRSIRRRRPIFTAATGRRVEECGEISFEASSSQTGGNSNNKGVLASVQVLPPKRPCLPPIPTVVAADVDVATTALGPQSAQGVSLNMNFTVNLFSAFGNAATQTEFDNIQSTQTDALDLQENADTQATANTSAVEDKKKSLIAFVEIKSEPASQAPSVFGDEESNAIVNSTVLSTCKEESFTLPRPKEYYRQNPPSLEQSSSDEEDEGSEESPESTRGCVII</sequence>
<accession>A0A9C6WCY8</accession>
<reference evidence="3" key="1">
    <citation type="submission" date="2025-08" db="UniProtKB">
        <authorList>
            <consortium name="RefSeq"/>
        </authorList>
    </citation>
    <scope>IDENTIFICATION</scope>
    <source>
        <strain evidence="3">15112-1751.03</strain>
        <tissue evidence="3">Whole Adult</tissue>
    </source>
</reference>
<feature type="region of interest" description="Disordered" evidence="1">
    <location>
        <begin position="1"/>
        <end position="44"/>
    </location>
</feature>